<name>A0A1L9AUP0_9BACT</name>
<evidence type="ECO:0000313" key="4">
    <source>
        <dbReference type="Proteomes" id="UP000182229"/>
    </source>
</evidence>
<evidence type="ECO:0008006" key="5">
    <source>
        <dbReference type="Google" id="ProtNLM"/>
    </source>
</evidence>
<keyword evidence="2" id="KW-0732">Signal</keyword>
<comment type="caution">
    <text evidence="3">The sequence shown here is derived from an EMBL/GenBank/DDBJ whole genome shotgun (WGS) entry which is preliminary data.</text>
</comment>
<dbReference type="SUPFAM" id="SSF82171">
    <property type="entry name" value="DPP6 N-terminal domain-like"/>
    <property type="match status" value="1"/>
</dbReference>
<sequence>MNFRALLTSALLLPACAAQKASTAPPSEPTVSPAQKATATPTTGLQREGGPIGTPHPIVLQSAATDGRWVVACQAREDTNGDGKLEVRYGMHGDTRGDALAPYLFLEPGEGERLDDFLTADPTDRYLVVVRGGSLRLLDTYTRADTELAAPGTFPESQAPGSALPVSFSRDGKHLLLVVLNGPDKKATAVLINLAEGSRREVRHGPGVLGEASLDPEGGWATFGVLTQDTDGDGQLTWPKLKTSLSPRGCRGPILSYGQYGYTGDKPSVFLSRVSGGPLVRSEDMILPVGDLGLRQGEQGELFVEDATGQRTEWVPASCGARIIHVDLAHQQLLVTCTARGNALELHGAGVHQSLGLSVEPPNPRRGISTEPTRLYPVTPTAPAAQNQSLVDLETRTVHPVPMPGEVNYTDGTRALVVQDSKADSTQRLWFMDVATGEQRELGPLKGYGIRAAGKLVYIQGALVDLSTGQLLGKVEEDIEVLDLQGRTLLAGSQESRTAPIGPLQWTPAVAPVQPK</sequence>
<dbReference type="RefSeq" id="WP_071905242.1">
    <property type="nucleotide sequence ID" value="NZ_MPIN01000029.1"/>
</dbReference>
<evidence type="ECO:0000313" key="3">
    <source>
        <dbReference type="EMBL" id="OJH33730.1"/>
    </source>
</evidence>
<dbReference type="OrthoDB" id="5503335at2"/>
<gene>
    <name evidence="3" type="ORF">BON30_47230</name>
</gene>
<feature type="chain" id="PRO_5013199779" description="Lipoprotein" evidence="2">
    <location>
        <begin position="21"/>
        <end position="516"/>
    </location>
</feature>
<dbReference type="Proteomes" id="UP000182229">
    <property type="component" value="Unassembled WGS sequence"/>
</dbReference>
<reference evidence="3 4" key="2">
    <citation type="submission" date="2016-12" db="EMBL/GenBank/DDBJ databases">
        <title>Draft Genome Sequence of Cystobacter ferrugineus Strain Cbfe23.</title>
        <authorList>
            <person name="Akbar S."/>
            <person name="Dowd S.E."/>
            <person name="Stevens D.C."/>
        </authorList>
    </citation>
    <scope>NUCLEOTIDE SEQUENCE [LARGE SCALE GENOMIC DNA]</scope>
    <source>
        <strain evidence="3 4">Cbfe23</strain>
    </source>
</reference>
<keyword evidence="4" id="KW-1185">Reference proteome</keyword>
<proteinExistence type="predicted"/>
<feature type="signal peptide" evidence="2">
    <location>
        <begin position="1"/>
        <end position="20"/>
    </location>
</feature>
<feature type="region of interest" description="Disordered" evidence="1">
    <location>
        <begin position="22"/>
        <end position="55"/>
    </location>
</feature>
<dbReference type="AlphaFoldDB" id="A0A1L9AUP0"/>
<dbReference type="EMBL" id="MPIN01000029">
    <property type="protein sequence ID" value="OJH33730.1"/>
    <property type="molecule type" value="Genomic_DNA"/>
</dbReference>
<dbReference type="STRING" id="83449.BON30_47230"/>
<reference evidence="4" key="1">
    <citation type="submission" date="2016-11" db="EMBL/GenBank/DDBJ databases">
        <authorList>
            <person name="Shukria A."/>
            <person name="Stevens D.C."/>
        </authorList>
    </citation>
    <scope>NUCLEOTIDE SEQUENCE [LARGE SCALE GENOMIC DNA]</scope>
    <source>
        <strain evidence="4">Cbfe23</strain>
    </source>
</reference>
<organism evidence="3 4">
    <name type="scientific">Cystobacter ferrugineus</name>
    <dbReference type="NCBI Taxonomy" id="83449"/>
    <lineage>
        <taxon>Bacteria</taxon>
        <taxon>Pseudomonadati</taxon>
        <taxon>Myxococcota</taxon>
        <taxon>Myxococcia</taxon>
        <taxon>Myxococcales</taxon>
        <taxon>Cystobacterineae</taxon>
        <taxon>Archangiaceae</taxon>
        <taxon>Cystobacter</taxon>
    </lineage>
</organism>
<evidence type="ECO:0000256" key="1">
    <source>
        <dbReference type="SAM" id="MobiDB-lite"/>
    </source>
</evidence>
<evidence type="ECO:0000256" key="2">
    <source>
        <dbReference type="SAM" id="SignalP"/>
    </source>
</evidence>
<accession>A0A1L9AUP0</accession>
<protein>
    <recommendedName>
        <fullName evidence="5">Lipoprotein</fullName>
    </recommendedName>
</protein>
<feature type="compositionally biased region" description="Polar residues" evidence="1">
    <location>
        <begin position="22"/>
        <end position="45"/>
    </location>
</feature>